<proteinExistence type="inferred from homology"/>
<feature type="domain" description="Tyr recombinase" evidence="6">
    <location>
        <begin position="155"/>
        <end position="328"/>
    </location>
</feature>
<dbReference type="GO" id="GO:0006310">
    <property type="term" value="P:DNA recombination"/>
    <property type="evidence" value="ECO:0007669"/>
    <property type="project" value="UniProtKB-KW"/>
</dbReference>
<dbReference type="InterPro" id="IPR013762">
    <property type="entry name" value="Integrase-like_cat_sf"/>
</dbReference>
<dbReference type="InterPro" id="IPR050090">
    <property type="entry name" value="Tyrosine_recombinase_XerCD"/>
</dbReference>
<keyword evidence="4" id="KW-0233">DNA recombination</keyword>
<dbReference type="InterPro" id="IPR002104">
    <property type="entry name" value="Integrase_catalytic"/>
</dbReference>
<dbReference type="InterPro" id="IPR044068">
    <property type="entry name" value="CB"/>
</dbReference>
<keyword evidence="3 5" id="KW-0238">DNA-binding</keyword>
<dbReference type="CDD" id="cd00796">
    <property type="entry name" value="INT_Rci_Hp1_C"/>
    <property type="match status" value="1"/>
</dbReference>
<dbReference type="InterPro" id="IPR010998">
    <property type="entry name" value="Integrase_recombinase_N"/>
</dbReference>
<dbReference type="PROSITE" id="PS51898">
    <property type="entry name" value="TYR_RECOMBINASE"/>
    <property type="match status" value="1"/>
</dbReference>
<dbReference type="PANTHER" id="PTHR30349:SF64">
    <property type="entry name" value="PROPHAGE INTEGRASE INTD-RELATED"/>
    <property type="match status" value="1"/>
</dbReference>
<comment type="similarity">
    <text evidence="1">Belongs to the 'phage' integrase family.</text>
</comment>
<dbReference type="AlphaFoldDB" id="A0A1C7AF34"/>
<evidence type="ECO:0000313" key="8">
    <source>
        <dbReference type="EMBL" id="BAU49842.1"/>
    </source>
</evidence>
<dbReference type="Gene3D" id="1.10.150.130">
    <property type="match status" value="1"/>
</dbReference>
<feature type="domain" description="Core-binding (CB)" evidence="7">
    <location>
        <begin position="58"/>
        <end position="136"/>
    </location>
</feature>
<evidence type="ECO:0000313" key="9">
    <source>
        <dbReference type="Proteomes" id="UP000218899"/>
    </source>
</evidence>
<name>A0A1C7AF34_9GAMM</name>
<evidence type="ECO:0000256" key="3">
    <source>
        <dbReference type="ARBA" id="ARBA00023125"/>
    </source>
</evidence>
<dbReference type="GO" id="GO:0003677">
    <property type="term" value="F:DNA binding"/>
    <property type="evidence" value="ECO:0007669"/>
    <property type="project" value="UniProtKB-UniRule"/>
</dbReference>
<dbReference type="Proteomes" id="UP000218899">
    <property type="component" value="Chromosome"/>
</dbReference>
<dbReference type="Pfam" id="PF00589">
    <property type="entry name" value="Phage_integrase"/>
    <property type="match status" value="1"/>
</dbReference>
<evidence type="ECO:0000256" key="2">
    <source>
        <dbReference type="ARBA" id="ARBA00022908"/>
    </source>
</evidence>
<gene>
    <name evidence="8" type="ORF">SVA_3294</name>
</gene>
<protein>
    <submittedName>
        <fullName evidence="8">Integrase</fullName>
    </submittedName>
</protein>
<accession>A0A1C7AF34</accession>
<dbReference type="PROSITE" id="PS51900">
    <property type="entry name" value="CB"/>
    <property type="match status" value="1"/>
</dbReference>
<dbReference type="EMBL" id="AP014936">
    <property type="protein sequence ID" value="BAU49842.1"/>
    <property type="molecule type" value="Genomic_DNA"/>
</dbReference>
<evidence type="ECO:0000256" key="4">
    <source>
        <dbReference type="ARBA" id="ARBA00023172"/>
    </source>
</evidence>
<dbReference type="GO" id="GO:0015074">
    <property type="term" value="P:DNA integration"/>
    <property type="evidence" value="ECO:0007669"/>
    <property type="project" value="UniProtKB-KW"/>
</dbReference>
<keyword evidence="9" id="KW-1185">Reference proteome</keyword>
<evidence type="ECO:0000256" key="1">
    <source>
        <dbReference type="ARBA" id="ARBA00008857"/>
    </source>
</evidence>
<evidence type="ECO:0000256" key="5">
    <source>
        <dbReference type="PROSITE-ProRule" id="PRU01248"/>
    </source>
</evidence>
<dbReference type="KEGG" id="sva:SVA_3294"/>
<dbReference type="SUPFAM" id="SSF56349">
    <property type="entry name" value="DNA breaking-rejoining enzymes"/>
    <property type="match status" value="1"/>
</dbReference>
<dbReference type="OrthoDB" id="5589990at2"/>
<dbReference type="Gene3D" id="1.10.443.10">
    <property type="entry name" value="Intergrase catalytic core"/>
    <property type="match status" value="1"/>
</dbReference>
<evidence type="ECO:0000259" key="7">
    <source>
        <dbReference type="PROSITE" id="PS51900"/>
    </source>
</evidence>
<evidence type="ECO:0000259" key="6">
    <source>
        <dbReference type="PROSITE" id="PS51898"/>
    </source>
</evidence>
<keyword evidence="2" id="KW-0229">DNA integration</keyword>
<dbReference type="InterPro" id="IPR011010">
    <property type="entry name" value="DNA_brk_join_enz"/>
</dbReference>
<sequence>MLCKFKGSPHWYVRFTAPNGRRICRTTRTADRKLAQEYEIQLKQEVWRACQLGEESPKRWEEAVMPWSQAKKSKPSWRDLRRNLRILNPYLGGKLLRDITAEDIDRIKADRESAGVAPATTNRTLEVLRSVLRMALKRNWLKALPPIEFLDEPDVRIRWITPEEADRLIQELAKSKRTAALAELVRFSLATGLRESNVTGLEWSRVDLERRVMWVEGYQSKNGSAFNLPLSAEAILVLRRQQGKHSRWVFTYYGKRVKRGNTKAFKAALKRAGISNFRWHDLRHTWASWHVQNGTPIPVLQQLGGWKTLAMVMRYAHLGASHLAEFADNVPRLRVVAGKKLAKSECDSTEDAVSA</sequence>
<organism evidence="8 9">
    <name type="scientific">Sulfurifustis variabilis</name>
    <dbReference type="NCBI Taxonomy" id="1675686"/>
    <lineage>
        <taxon>Bacteria</taxon>
        <taxon>Pseudomonadati</taxon>
        <taxon>Pseudomonadota</taxon>
        <taxon>Gammaproteobacteria</taxon>
        <taxon>Acidiferrobacterales</taxon>
        <taxon>Acidiferrobacteraceae</taxon>
        <taxon>Sulfurifustis</taxon>
    </lineage>
</organism>
<dbReference type="PANTHER" id="PTHR30349">
    <property type="entry name" value="PHAGE INTEGRASE-RELATED"/>
    <property type="match status" value="1"/>
</dbReference>
<reference evidence="8 9" key="1">
    <citation type="submission" date="2015-08" db="EMBL/GenBank/DDBJ databases">
        <title>Complete genome sequence of Sulfurifustis variabilis.</title>
        <authorList>
            <person name="Miura A."/>
            <person name="Kojima H."/>
            <person name="Fukui M."/>
        </authorList>
    </citation>
    <scope>NUCLEOTIDE SEQUENCE [LARGE SCALE GENOMIC DNA]</scope>
    <source>
        <strain evidence="9">skN76</strain>
    </source>
</reference>